<keyword evidence="11 16" id="KW-0269">Exonuclease</keyword>
<dbReference type="Pfam" id="PF00149">
    <property type="entry name" value="Metallophos"/>
    <property type="match status" value="1"/>
</dbReference>
<dbReference type="EMBL" id="LN483166">
    <property type="protein sequence ID" value="CED84872.1"/>
    <property type="molecule type" value="Genomic_DNA"/>
</dbReference>
<keyword evidence="12 16" id="KW-0234">DNA repair</keyword>
<comment type="cofactor">
    <cofactor evidence="1 16">
        <name>Mn(2+)</name>
        <dbReference type="ChEBI" id="CHEBI:29035"/>
    </cofactor>
</comment>
<keyword evidence="8 16" id="KW-0255">Endonuclease</keyword>
<dbReference type="GO" id="GO:0097552">
    <property type="term" value="P:mitochondrial double-strand break repair via homologous recombination"/>
    <property type="evidence" value="ECO:0007669"/>
    <property type="project" value="TreeGrafter"/>
</dbReference>
<evidence type="ECO:0000256" key="14">
    <source>
        <dbReference type="ARBA" id="ARBA00023242"/>
    </source>
</evidence>
<keyword evidence="14 16" id="KW-0539">Nucleus</keyword>
<dbReference type="CDD" id="cd00840">
    <property type="entry name" value="MPP_Mre11_N"/>
    <property type="match status" value="1"/>
</dbReference>
<keyword evidence="5" id="KW-0158">Chromosome</keyword>
<feature type="compositionally biased region" description="Low complexity" evidence="19">
    <location>
        <begin position="700"/>
        <end position="712"/>
    </location>
</feature>
<dbReference type="GO" id="GO:0000723">
    <property type="term" value="P:telomere maintenance"/>
    <property type="evidence" value="ECO:0007669"/>
    <property type="project" value="TreeGrafter"/>
</dbReference>
<dbReference type="GO" id="GO:0035861">
    <property type="term" value="C:site of double-strand break"/>
    <property type="evidence" value="ECO:0007669"/>
    <property type="project" value="TreeGrafter"/>
</dbReference>
<evidence type="ECO:0000256" key="18">
    <source>
        <dbReference type="RuleBase" id="RU003447"/>
    </source>
</evidence>
<evidence type="ECO:0000313" key="21">
    <source>
        <dbReference type="EMBL" id="CED84872.1"/>
    </source>
</evidence>
<dbReference type="GO" id="GO:0030870">
    <property type="term" value="C:Mre11 complex"/>
    <property type="evidence" value="ECO:0007669"/>
    <property type="project" value="UniProtKB-UniRule"/>
</dbReference>
<evidence type="ECO:0000256" key="6">
    <source>
        <dbReference type="ARBA" id="ARBA00022722"/>
    </source>
</evidence>
<dbReference type="GO" id="GO:0006303">
    <property type="term" value="P:double-strand break repair via nonhomologous end joining"/>
    <property type="evidence" value="ECO:0007669"/>
    <property type="project" value="TreeGrafter"/>
</dbReference>
<name>A0A0F7SRQ2_PHARH</name>
<dbReference type="InterPro" id="IPR038487">
    <property type="entry name" value="Mre11_capping_dom"/>
</dbReference>
<evidence type="ECO:0000256" key="4">
    <source>
        <dbReference type="ARBA" id="ARBA00009028"/>
    </source>
</evidence>
<dbReference type="PIRSF" id="PIRSF000882">
    <property type="entry name" value="DSB_repair_MRE11"/>
    <property type="match status" value="1"/>
</dbReference>
<dbReference type="PANTHER" id="PTHR10139:SF1">
    <property type="entry name" value="DOUBLE-STRAND BREAK REPAIR PROTEIN MRE11"/>
    <property type="match status" value="1"/>
</dbReference>
<dbReference type="Gene3D" id="3.30.110.110">
    <property type="entry name" value="Mre11, capping domain"/>
    <property type="match status" value="1"/>
</dbReference>
<dbReference type="InterPro" id="IPR003701">
    <property type="entry name" value="Mre11"/>
</dbReference>
<keyword evidence="7" id="KW-0479">Metal-binding</keyword>
<feature type="compositionally biased region" description="Acidic residues" evidence="19">
    <location>
        <begin position="636"/>
        <end position="651"/>
    </location>
</feature>
<feature type="region of interest" description="Disordered" evidence="19">
    <location>
        <begin position="601"/>
        <end position="752"/>
    </location>
</feature>
<keyword evidence="6 16" id="KW-0540">Nuclease</keyword>
<evidence type="ECO:0000256" key="7">
    <source>
        <dbReference type="ARBA" id="ARBA00022723"/>
    </source>
</evidence>
<evidence type="ECO:0000256" key="10">
    <source>
        <dbReference type="ARBA" id="ARBA00022801"/>
    </source>
</evidence>
<dbReference type="InterPro" id="IPR004843">
    <property type="entry name" value="Calcineurin-like_PHP"/>
</dbReference>
<comment type="function">
    <text evidence="16">Core component of the MRN complex, which plays a central role in double-strand break (DSB) repair, DNA recombination, maintenance of telomere integrity and meiosis. The MRN complex is involved in the repair of DNA double-strand breaks (DSBs) via homologous recombination (HR), an error-free mechanism which primarily occurs during S and G2 phases. The complex (1) mediates the end resection of damaged DNA, which generates proper single-stranded DNA, a key initial steps in HR, and is (2) required for the recruitment of other repair factors and efficient activation of ATM and ATR upon DNA damage. Within the MRN complex, MRE11 possesses both single-strand endonuclease activity and double-strand-specific 3'-5' exonuclease activity. MRE11 first endonucleolytically cleaves the 5' strand at DNA DSB ends to prevent non-homologous end joining (NHEJ) and licence HR. It then generates a single-stranded DNA gap via 3' to 5' exonucleolytic degradation, which is required for single-strand invasion and recombination.</text>
</comment>
<evidence type="ECO:0000256" key="19">
    <source>
        <dbReference type="SAM" id="MobiDB-lite"/>
    </source>
</evidence>
<evidence type="ECO:0000256" key="12">
    <source>
        <dbReference type="ARBA" id="ARBA00023204"/>
    </source>
</evidence>
<dbReference type="SUPFAM" id="SSF56300">
    <property type="entry name" value="Metallo-dependent phosphatases"/>
    <property type="match status" value="1"/>
</dbReference>
<dbReference type="GO" id="GO:0030145">
    <property type="term" value="F:manganese ion binding"/>
    <property type="evidence" value="ECO:0007669"/>
    <property type="project" value="UniProtKB-UniRule"/>
</dbReference>
<evidence type="ECO:0000256" key="16">
    <source>
        <dbReference type="PIRNR" id="PIRNR000882"/>
    </source>
</evidence>
<evidence type="ECO:0000256" key="1">
    <source>
        <dbReference type="ARBA" id="ARBA00001936"/>
    </source>
</evidence>
<feature type="compositionally biased region" description="Polar residues" evidence="19">
    <location>
        <begin position="689"/>
        <end position="699"/>
    </location>
</feature>
<evidence type="ECO:0000256" key="9">
    <source>
        <dbReference type="ARBA" id="ARBA00022763"/>
    </source>
</evidence>
<dbReference type="InterPro" id="IPR029052">
    <property type="entry name" value="Metallo-depent_PP-like"/>
</dbReference>
<comment type="subcellular location">
    <subcellularLocation>
        <location evidence="3">Chromosome</location>
    </subcellularLocation>
    <subcellularLocation>
        <location evidence="2 16">Nucleus</location>
    </subcellularLocation>
</comment>
<accession>A0A0F7SRQ2</accession>
<evidence type="ECO:0000256" key="15">
    <source>
        <dbReference type="ARBA" id="ARBA00023254"/>
    </source>
</evidence>
<keyword evidence="9 16" id="KW-0227">DNA damage</keyword>
<dbReference type="GO" id="GO:0007095">
    <property type="term" value="P:mitotic G2 DNA damage checkpoint signaling"/>
    <property type="evidence" value="ECO:0007669"/>
    <property type="project" value="TreeGrafter"/>
</dbReference>
<feature type="domain" description="Mre11 DNA-binding" evidence="20">
    <location>
        <begin position="330"/>
        <end position="509"/>
    </location>
</feature>
<feature type="compositionally biased region" description="Basic and acidic residues" evidence="19">
    <location>
        <begin position="652"/>
        <end position="663"/>
    </location>
</feature>
<dbReference type="GO" id="GO:0000014">
    <property type="term" value="F:single-stranded DNA endodeoxyribonuclease activity"/>
    <property type="evidence" value="ECO:0007669"/>
    <property type="project" value="TreeGrafter"/>
</dbReference>
<evidence type="ECO:0000256" key="11">
    <source>
        <dbReference type="ARBA" id="ARBA00022839"/>
    </source>
</evidence>
<comment type="similarity">
    <text evidence="4 16 18">Belongs to the MRE11/RAD32 family.</text>
</comment>
<dbReference type="GO" id="GO:0008296">
    <property type="term" value="F:3'-5'-DNA exonuclease activity"/>
    <property type="evidence" value="ECO:0007669"/>
    <property type="project" value="InterPro"/>
</dbReference>
<dbReference type="GO" id="GO:0000724">
    <property type="term" value="P:double-strand break repair via homologous recombination"/>
    <property type="evidence" value="ECO:0007669"/>
    <property type="project" value="TreeGrafter"/>
</dbReference>
<feature type="compositionally biased region" description="Acidic residues" evidence="19">
    <location>
        <begin position="664"/>
        <end position="677"/>
    </location>
</feature>
<dbReference type="FunFam" id="3.60.21.10:FF:000011">
    <property type="entry name" value="Double-strand break repair protein"/>
    <property type="match status" value="1"/>
</dbReference>
<evidence type="ECO:0000256" key="3">
    <source>
        <dbReference type="ARBA" id="ARBA00004286"/>
    </source>
</evidence>
<evidence type="ECO:0000256" key="5">
    <source>
        <dbReference type="ARBA" id="ARBA00022454"/>
    </source>
</evidence>
<evidence type="ECO:0000259" key="20">
    <source>
        <dbReference type="SMART" id="SM01347"/>
    </source>
</evidence>
<feature type="region of interest" description="Disordered" evidence="19">
    <location>
        <begin position="1"/>
        <end position="26"/>
    </location>
</feature>
<keyword evidence="15 16" id="KW-0469">Meiosis</keyword>
<proteinExistence type="inferred from homology"/>
<dbReference type="Pfam" id="PF04152">
    <property type="entry name" value="Mre11_DNA_bind"/>
    <property type="match status" value="1"/>
</dbReference>
<dbReference type="InterPro" id="IPR007281">
    <property type="entry name" value="Mre11_DNA-bd"/>
</dbReference>
<reference evidence="21" key="1">
    <citation type="submission" date="2014-08" db="EMBL/GenBank/DDBJ databases">
        <authorList>
            <person name="Sharma Rahul"/>
            <person name="Thines Marco"/>
        </authorList>
    </citation>
    <scope>NUCLEOTIDE SEQUENCE</scope>
</reference>
<dbReference type="AlphaFoldDB" id="A0A0F7SRQ2"/>
<evidence type="ECO:0000256" key="17">
    <source>
        <dbReference type="PIRSR" id="PIRSR000882-1"/>
    </source>
</evidence>
<dbReference type="PANTHER" id="PTHR10139">
    <property type="entry name" value="DOUBLE-STRAND BREAK REPAIR PROTEIN MRE11"/>
    <property type="match status" value="1"/>
</dbReference>
<evidence type="ECO:0000256" key="8">
    <source>
        <dbReference type="ARBA" id="ARBA00022759"/>
    </source>
</evidence>
<dbReference type="SMART" id="SM01347">
    <property type="entry name" value="Mre11_DNA_bind"/>
    <property type="match status" value="1"/>
</dbReference>
<keyword evidence="13 16" id="KW-0464">Manganese</keyword>
<feature type="active site" description="Proton donor" evidence="17">
    <location>
        <position position="152"/>
    </location>
</feature>
<dbReference type="NCBIfam" id="TIGR00583">
    <property type="entry name" value="mre11"/>
    <property type="match status" value="1"/>
</dbReference>
<dbReference type="GO" id="GO:0042138">
    <property type="term" value="P:meiotic DNA double-strand break formation"/>
    <property type="evidence" value="ECO:0007669"/>
    <property type="project" value="TreeGrafter"/>
</dbReference>
<dbReference type="Gene3D" id="3.60.21.10">
    <property type="match status" value="1"/>
</dbReference>
<keyword evidence="10 16" id="KW-0378">Hydrolase</keyword>
<feature type="compositionally biased region" description="Polar residues" evidence="19">
    <location>
        <begin position="1"/>
        <end position="11"/>
    </location>
</feature>
<feature type="compositionally biased region" description="Polar residues" evidence="19">
    <location>
        <begin position="723"/>
        <end position="736"/>
    </location>
</feature>
<organism evidence="21">
    <name type="scientific">Phaffia rhodozyma</name>
    <name type="common">Yeast</name>
    <name type="synonym">Xanthophyllomyces dendrorhous</name>
    <dbReference type="NCBI Taxonomy" id="264483"/>
    <lineage>
        <taxon>Eukaryota</taxon>
        <taxon>Fungi</taxon>
        <taxon>Dikarya</taxon>
        <taxon>Basidiomycota</taxon>
        <taxon>Agaricomycotina</taxon>
        <taxon>Tremellomycetes</taxon>
        <taxon>Cystofilobasidiales</taxon>
        <taxon>Mrakiaceae</taxon>
        <taxon>Phaffia</taxon>
    </lineage>
</organism>
<evidence type="ECO:0000256" key="2">
    <source>
        <dbReference type="ARBA" id="ARBA00004123"/>
    </source>
</evidence>
<evidence type="ECO:0000256" key="13">
    <source>
        <dbReference type="ARBA" id="ARBA00023211"/>
    </source>
</evidence>
<protein>
    <recommendedName>
        <fullName evidence="16">Double-strand break repair protein</fullName>
    </recommendedName>
</protein>
<sequence>MSSPPVSSQLSEGEPPLTRPTPLLRDIEDDGSNTIRIMLATDNHLGYLEKDPIRGNDSFDAFREILELARKEEVDFILLAGDLFHENYPSRYTLHQTIALLREYSQGDRPVQIELLSDPNEGKAAGFTFPAINYEDYNLNVGIPVFSIHGNHDDPQGTSAAGALSAIDILSVSGQLNYFGKTDLGADEARPESAKQGLTISPVLLRKGTTKLAMYGIGNIKDVRMSHELRNGRVRMLRPEEDIDNWFNIVLVHQNRVAHNRHEYIPENMFDDSTDLVVWGHEHDCRIVPEMVADKQYWITQPGSSVATSLADGEAIDKHVGLLEIQGKHFQITPMPLKTVRPFVMKHIELSVVAEETGLNLENKPKVTEYLRQQVLKCVAEANAKWDEKNLSLSPEVDGPKRPKPLIRLKVETTGVLELTNVTRFGEGLNQLVANPGNLLQFYRRKKFAKRTDKVSVDQPDLDLSDDDGLAPGQRQGKIKMADLVKEYLTAQKLDVLPENGLEDAVEKFVEKGSKTAIKDFVAGTLKAFNSNARMKNLTEDEIQDELIQQKNLAESQFGGKRPAVLSEGKVRASNAPDSDVMMAESMGEDSDDSVFTRATGRAKKATTSTAAKAKKVPATKKPPAAAKKKQALFNDSEEEIFIHDTDEDDCRTETQRTKGHIDDFDDDEDGDEDEEITIASPPRRRAAPQTSVPASFTLSRSRAPPKAAASANTSRRTKRTVADTSGSRSQQSQLNLEPVPTRPARPSRKNE</sequence>
<dbReference type="InterPro" id="IPR041796">
    <property type="entry name" value="Mre11_N"/>
</dbReference>
<dbReference type="GO" id="GO:0031573">
    <property type="term" value="P:mitotic intra-S DNA damage checkpoint signaling"/>
    <property type="evidence" value="ECO:0007669"/>
    <property type="project" value="TreeGrafter"/>
</dbReference>